<evidence type="ECO:0000256" key="4">
    <source>
        <dbReference type="ARBA" id="ARBA00022842"/>
    </source>
</evidence>
<dbReference type="InterPro" id="IPR036279">
    <property type="entry name" value="5-3_exonuclease_C_sf"/>
</dbReference>
<accession>A0A4Q1BTA4</accession>
<evidence type="ECO:0000256" key="1">
    <source>
        <dbReference type="ARBA" id="ARBA00022722"/>
    </source>
</evidence>
<feature type="region of interest" description="Disordered" evidence="6">
    <location>
        <begin position="171"/>
        <end position="217"/>
    </location>
</feature>
<dbReference type="Pfam" id="PF00752">
    <property type="entry name" value="XPG_N"/>
    <property type="match status" value="1"/>
</dbReference>
<dbReference type="InterPro" id="IPR006084">
    <property type="entry name" value="XPG/Rad2"/>
</dbReference>
<feature type="domain" description="XPG N-terminal" evidence="8">
    <location>
        <begin position="1"/>
        <end position="105"/>
    </location>
</feature>
<dbReference type="SMART" id="SM00484">
    <property type="entry name" value="XPGI"/>
    <property type="match status" value="1"/>
</dbReference>
<keyword evidence="5" id="KW-0234">DNA repair</keyword>
<evidence type="ECO:0000313" key="9">
    <source>
        <dbReference type="EMBL" id="RXK41218.1"/>
    </source>
</evidence>
<dbReference type="AlphaFoldDB" id="A0A4Q1BTA4"/>
<dbReference type="InterPro" id="IPR006085">
    <property type="entry name" value="XPG_DNA_repair_N"/>
</dbReference>
<dbReference type="InParanoid" id="A0A4Q1BTA4"/>
<protein>
    <recommendedName>
        <fullName evidence="5">Exonuclease 1</fullName>
        <ecNumber evidence="5">3.1.-.-</ecNumber>
    </recommendedName>
</protein>
<dbReference type="PANTHER" id="PTHR11081">
    <property type="entry name" value="FLAP ENDONUCLEASE FAMILY MEMBER"/>
    <property type="match status" value="1"/>
</dbReference>
<dbReference type="GO" id="GO:0046872">
    <property type="term" value="F:metal ion binding"/>
    <property type="evidence" value="ECO:0007669"/>
    <property type="project" value="UniProtKB-UniRule"/>
</dbReference>
<keyword evidence="1 5" id="KW-0540">Nuclease</keyword>
<dbReference type="SUPFAM" id="SSF88723">
    <property type="entry name" value="PIN domain-like"/>
    <property type="match status" value="1"/>
</dbReference>
<evidence type="ECO:0000256" key="2">
    <source>
        <dbReference type="ARBA" id="ARBA00022723"/>
    </source>
</evidence>
<evidence type="ECO:0000256" key="3">
    <source>
        <dbReference type="ARBA" id="ARBA00022801"/>
    </source>
</evidence>
<dbReference type="InterPro" id="IPR008918">
    <property type="entry name" value="HhH2"/>
</dbReference>
<comment type="similarity">
    <text evidence="5">Belongs to the XPG/RAD2 endonuclease family. EXO1 subfamily.</text>
</comment>
<dbReference type="GO" id="GO:0035312">
    <property type="term" value="F:5'-3' DNA exonuclease activity"/>
    <property type="evidence" value="ECO:0007669"/>
    <property type="project" value="UniProtKB-UniRule"/>
</dbReference>
<dbReference type="STRING" id="5217.A0A4Q1BTA4"/>
<feature type="compositionally biased region" description="Polar residues" evidence="6">
    <location>
        <begin position="199"/>
        <end position="217"/>
    </location>
</feature>
<keyword evidence="5" id="KW-0269">Exonuclease</keyword>
<comment type="cofactor">
    <cofactor evidence="5">
        <name>Mg(2+)</name>
        <dbReference type="ChEBI" id="CHEBI:18420"/>
    </cofactor>
    <text evidence="5">Binds 2 magnesium ions per subunit. They probably participate in the reaction catalyzed by the enzyme. May bind an additional third magnesium ion after substrate binding.</text>
</comment>
<evidence type="ECO:0000259" key="7">
    <source>
        <dbReference type="SMART" id="SM00484"/>
    </source>
</evidence>
<dbReference type="GO" id="GO:0006298">
    <property type="term" value="P:mismatch repair"/>
    <property type="evidence" value="ECO:0007669"/>
    <property type="project" value="TreeGrafter"/>
</dbReference>
<comment type="function">
    <text evidence="5">5'-&gt;3' double-stranded DNA exonuclease which may also possess a cryptic 3'-&gt;5' double-stranded DNA exonuclease activity. Functions in DNA mismatch repair.</text>
</comment>
<reference evidence="9 10" key="1">
    <citation type="submission" date="2016-06" db="EMBL/GenBank/DDBJ databases">
        <title>Evolution of pathogenesis and genome organization in the Tremellales.</title>
        <authorList>
            <person name="Cuomo C."/>
            <person name="Litvintseva A."/>
            <person name="Heitman J."/>
            <person name="Chen Y."/>
            <person name="Sun S."/>
            <person name="Springer D."/>
            <person name="Dromer F."/>
            <person name="Young S."/>
            <person name="Zeng Q."/>
            <person name="Chapman S."/>
            <person name="Gujja S."/>
            <person name="Saif S."/>
            <person name="Birren B."/>
        </authorList>
    </citation>
    <scope>NUCLEOTIDE SEQUENCE [LARGE SCALE GENOMIC DNA]</scope>
    <source>
        <strain evidence="9 10">ATCC 28783</strain>
    </source>
</reference>
<dbReference type="GO" id="GO:0003677">
    <property type="term" value="F:DNA binding"/>
    <property type="evidence" value="ECO:0007669"/>
    <property type="project" value="UniProtKB-UniRule"/>
</dbReference>
<keyword evidence="10" id="KW-1185">Reference proteome</keyword>
<feature type="compositionally biased region" description="Low complexity" evidence="6">
    <location>
        <begin position="189"/>
        <end position="198"/>
    </location>
</feature>
<evidence type="ECO:0000256" key="5">
    <source>
        <dbReference type="RuleBase" id="RU910737"/>
    </source>
</evidence>
<dbReference type="Proteomes" id="UP000289152">
    <property type="component" value="Unassembled WGS sequence"/>
</dbReference>
<evidence type="ECO:0000259" key="8">
    <source>
        <dbReference type="SMART" id="SM00485"/>
    </source>
</evidence>
<dbReference type="InterPro" id="IPR029060">
    <property type="entry name" value="PIN-like_dom_sf"/>
</dbReference>
<keyword evidence="5" id="KW-0238">DNA-binding</keyword>
<comment type="subcellular location">
    <subcellularLocation>
        <location evidence="5">Nucleus</location>
    </subcellularLocation>
</comment>
<dbReference type="Gene3D" id="1.10.150.20">
    <property type="entry name" value="5' to 3' exonuclease, C-terminal subdomain"/>
    <property type="match status" value="1"/>
</dbReference>
<dbReference type="FunCoup" id="A0A4Q1BTA4">
    <property type="interactions" value="120"/>
</dbReference>
<keyword evidence="5" id="KW-0539">Nucleus</keyword>
<dbReference type="GO" id="GO:0017108">
    <property type="term" value="F:5'-flap endonuclease activity"/>
    <property type="evidence" value="ECO:0007669"/>
    <property type="project" value="TreeGrafter"/>
</dbReference>
<dbReference type="VEuPathDB" id="FungiDB:TREMEDRAFT_68853"/>
<feature type="compositionally biased region" description="Polar residues" evidence="6">
    <location>
        <begin position="174"/>
        <end position="188"/>
    </location>
</feature>
<keyword evidence="5" id="KW-0228">DNA excision</keyword>
<dbReference type="PANTHER" id="PTHR11081:SF8">
    <property type="entry name" value="EXONUCLEASE 1"/>
    <property type="match status" value="1"/>
</dbReference>
<dbReference type="Pfam" id="PF00867">
    <property type="entry name" value="XPG_I"/>
    <property type="match status" value="1"/>
</dbReference>
<name>A0A4Q1BTA4_TREME</name>
<comment type="caution">
    <text evidence="9">The sequence shown here is derived from an EMBL/GenBank/DDBJ whole genome shotgun (WGS) entry which is preliminary data.</text>
</comment>
<evidence type="ECO:0000256" key="6">
    <source>
        <dbReference type="SAM" id="MobiDB-lite"/>
    </source>
</evidence>
<dbReference type="OrthoDB" id="31113at2759"/>
<dbReference type="SMART" id="SM00485">
    <property type="entry name" value="XPGN"/>
    <property type="match status" value="1"/>
</dbReference>
<keyword evidence="3 5" id="KW-0378">Hydrolase</keyword>
<gene>
    <name evidence="9" type="ORF">M231_01368</name>
</gene>
<sequence>MGINDLMKWIRKAHPEAIRVYPKRWKDPAIRGKKVAIDATLITHRFHFAIPDEAERGRGSLIGWYNLMQTMRANQVQPIVIWDQRGVRDWKAPEARKRLATRALNLGRVRHEESRLERLRSLQEVIRKLKGIDEEERKLILGVIQVLYSRQPFPATETLPTTSTIFARFEKSPDSSSVSDQTAIISQDTSSPSTSVSPKNDNVTSNESVPSGPTISPDILSNLSGPALECFFTLMDIYQQYWSSITPHDPIRTKEISDVLEHVRDLENLHQTIEPLPPSPTPPMDISTEVLDEKIEEVMSVGPAPETPRQAQLTKIEGGILASLLDTPTTFIPDEVEKSTSSDMLERGMDDGMRMKELEILIETSPNIKRVFEKALDIPTTAIFERCKELLVKMGVPTLEAEIPFEGEGLAASLAKAGLVDFVGTEDSDVIAYEGPLLKGLTSTKEPLTLIDGSNLRTLTSLSSSSFLDFCILLGTDASPRIPNVGPINAYKLILQYSSIESILSNEPNIKNRIEDLEEFMRLVKNAREVFGKLPPIHQGIELKQGYLDKVGVEKFLVQNGIGVLDSGDEDERFEVVYDIEDAPSVGEWDESWDDISLTMNRSSKTS</sequence>
<dbReference type="GO" id="GO:0006310">
    <property type="term" value="P:DNA recombination"/>
    <property type="evidence" value="ECO:0007669"/>
    <property type="project" value="TreeGrafter"/>
</dbReference>
<proteinExistence type="inferred from homology"/>
<dbReference type="EC" id="3.1.-.-" evidence="5"/>
<dbReference type="InterPro" id="IPR006086">
    <property type="entry name" value="XPG-I_dom"/>
</dbReference>
<dbReference type="GO" id="GO:0005634">
    <property type="term" value="C:nucleus"/>
    <property type="evidence" value="ECO:0007669"/>
    <property type="project" value="UniProtKB-SubCell"/>
</dbReference>
<dbReference type="PRINTS" id="PR00853">
    <property type="entry name" value="XPGRADSUPER"/>
</dbReference>
<organism evidence="9 10">
    <name type="scientific">Tremella mesenterica</name>
    <name type="common">Jelly fungus</name>
    <dbReference type="NCBI Taxonomy" id="5217"/>
    <lineage>
        <taxon>Eukaryota</taxon>
        <taxon>Fungi</taxon>
        <taxon>Dikarya</taxon>
        <taxon>Basidiomycota</taxon>
        <taxon>Agaricomycotina</taxon>
        <taxon>Tremellomycetes</taxon>
        <taxon>Tremellales</taxon>
        <taxon>Tremellaceae</taxon>
        <taxon>Tremella</taxon>
    </lineage>
</organism>
<dbReference type="Gene3D" id="3.40.50.1010">
    <property type="entry name" value="5'-nuclease"/>
    <property type="match status" value="2"/>
</dbReference>
<feature type="domain" description="XPG-I" evidence="7">
    <location>
        <begin position="392"/>
        <end position="461"/>
    </location>
</feature>
<evidence type="ECO:0000313" key="10">
    <source>
        <dbReference type="Proteomes" id="UP000289152"/>
    </source>
</evidence>
<keyword evidence="5" id="KW-0267">Excision nuclease</keyword>
<keyword evidence="4 5" id="KW-0460">Magnesium</keyword>
<dbReference type="SUPFAM" id="SSF47807">
    <property type="entry name" value="5' to 3' exonuclease, C-terminal subdomain"/>
    <property type="match status" value="1"/>
</dbReference>
<dbReference type="EMBL" id="SDIL01000010">
    <property type="protein sequence ID" value="RXK41218.1"/>
    <property type="molecule type" value="Genomic_DNA"/>
</dbReference>
<keyword evidence="5" id="KW-0227">DNA damage</keyword>
<dbReference type="SMART" id="SM00279">
    <property type="entry name" value="HhH2"/>
    <property type="match status" value="1"/>
</dbReference>
<keyword evidence="2 5" id="KW-0479">Metal-binding</keyword>